<protein>
    <recommendedName>
        <fullName evidence="8">Phosphate-specific transport system accessory protein PhoU</fullName>
    </recommendedName>
</protein>
<dbReference type="PANTHER" id="PTHR42930">
    <property type="entry name" value="PHOSPHATE-SPECIFIC TRANSPORT SYSTEM ACCESSORY PROTEIN PHOU"/>
    <property type="match status" value="1"/>
</dbReference>
<accession>A0A554X9S5</accession>
<dbReference type="InterPro" id="IPR028366">
    <property type="entry name" value="PhoU"/>
</dbReference>
<evidence type="ECO:0000256" key="2">
    <source>
        <dbReference type="ARBA" id="ARBA00008107"/>
    </source>
</evidence>
<keyword evidence="4 8" id="KW-0813">Transport</keyword>
<dbReference type="PANTHER" id="PTHR42930:SF3">
    <property type="entry name" value="PHOSPHATE-SPECIFIC TRANSPORT SYSTEM ACCESSORY PROTEIN PHOU"/>
    <property type="match status" value="1"/>
</dbReference>
<evidence type="ECO:0000256" key="4">
    <source>
        <dbReference type="ARBA" id="ARBA00022448"/>
    </source>
</evidence>
<dbReference type="EMBL" id="VJOM01000009">
    <property type="protein sequence ID" value="TSE32571.1"/>
    <property type="molecule type" value="Genomic_DNA"/>
</dbReference>
<dbReference type="NCBIfam" id="TIGR02135">
    <property type="entry name" value="phoU_full"/>
    <property type="match status" value="1"/>
</dbReference>
<dbReference type="GO" id="GO:0005737">
    <property type="term" value="C:cytoplasm"/>
    <property type="evidence" value="ECO:0007669"/>
    <property type="project" value="UniProtKB-SubCell"/>
</dbReference>
<dbReference type="AlphaFoldDB" id="A0A554X9S5"/>
<dbReference type="GO" id="GO:0030643">
    <property type="term" value="P:intracellular phosphate ion homeostasis"/>
    <property type="evidence" value="ECO:0007669"/>
    <property type="project" value="InterPro"/>
</dbReference>
<evidence type="ECO:0000256" key="6">
    <source>
        <dbReference type="ARBA" id="ARBA00022592"/>
    </source>
</evidence>
<evidence type="ECO:0000256" key="8">
    <source>
        <dbReference type="PIRNR" id="PIRNR003107"/>
    </source>
</evidence>
<dbReference type="SUPFAM" id="SSF109755">
    <property type="entry name" value="PhoU-like"/>
    <property type="match status" value="1"/>
</dbReference>
<comment type="caution">
    <text evidence="10">The sequence shown here is derived from an EMBL/GenBank/DDBJ whole genome shotgun (WGS) entry which is preliminary data.</text>
</comment>
<feature type="domain" description="PhoU" evidence="9">
    <location>
        <begin position="20"/>
        <end position="107"/>
    </location>
</feature>
<dbReference type="GO" id="GO:0045936">
    <property type="term" value="P:negative regulation of phosphate metabolic process"/>
    <property type="evidence" value="ECO:0007669"/>
    <property type="project" value="InterPro"/>
</dbReference>
<dbReference type="Gene3D" id="1.20.58.220">
    <property type="entry name" value="Phosphate transport system protein phou homolog 2, domain 2"/>
    <property type="match status" value="2"/>
</dbReference>
<comment type="function">
    <text evidence="7 8">Plays a role in the regulation of phosphate uptake.</text>
</comment>
<feature type="domain" description="PhoU" evidence="9">
    <location>
        <begin position="128"/>
        <end position="209"/>
    </location>
</feature>
<keyword evidence="11" id="KW-1185">Reference proteome</keyword>
<gene>
    <name evidence="10" type="primary">phoU</name>
    <name evidence="10" type="ORF">Ttaiw_01128</name>
</gene>
<evidence type="ECO:0000256" key="5">
    <source>
        <dbReference type="ARBA" id="ARBA00022490"/>
    </source>
</evidence>
<dbReference type="STRING" id="307486.GCA_000807215_01726"/>
<evidence type="ECO:0000313" key="11">
    <source>
        <dbReference type="Proteomes" id="UP000317763"/>
    </source>
</evidence>
<dbReference type="InterPro" id="IPR026022">
    <property type="entry name" value="PhoU_dom"/>
</dbReference>
<evidence type="ECO:0000256" key="1">
    <source>
        <dbReference type="ARBA" id="ARBA00004496"/>
    </source>
</evidence>
<dbReference type="Pfam" id="PF01895">
    <property type="entry name" value="PhoU"/>
    <property type="match status" value="2"/>
</dbReference>
<dbReference type="FunFam" id="1.20.58.220:FF:000004">
    <property type="entry name" value="Phosphate-specific transport system accessory protein PhoU"/>
    <property type="match status" value="1"/>
</dbReference>
<sequence length="232" mass="26049">MEKHLSSQFDEELNRISTQVLEMGGVVESQLRSVIRGLYQHDHGAIQQVLELEERVNRLEIEIDREITSVMSRRQPTARDLRLLVGVSRVIVNLERAGDEAARVARLTQEFIEAGAPRALPIDDLVNAAKMAADSIRATLDAFARLDVSAALKVIEEDDRLDVMYEGFVRKLITYMMEDPRMITPCLSLLFLAKAVERVGDHAKNIAEAAVYVAMGKDIRHASPQERESALK</sequence>
<evidence type="ECO:0000256" key="7">
    <source>
        <dbReference type="ARBA" id="ARBA00056181"/>
    </source>
</evidence>
<reference evidence="10 11" key="1">
    <citation type="submission" date="2019-07" db="EMBL/GenBank/DDBJ databases">
        <title>Tepidimonas taiwanensis I1-1 draft genome.</title>
        <authorList>
            <person name="Da Costa M.S."/>
            <person name="Froufe H.J.C."/>
            <person name="Egas C."/>
            <person name="Albuquerque L."/>
        </authorList>
    </citation>
    <scope>NUCLEOTIDE SEQUENCE [LARGE SCALE GENOMIC DNA]</scope>
    <source>
        <strain evidence="10 11">I1-1</strain>
    </source>
</reference>
<evidence type="ECO:0000259" key="9">
    <source>
        <dbReference type="Pfam" id="PF01895"/>
    </source>
</evidence>
<comment type="similarity">
    <text evidence="2 8">Belongs to the PhoU family.</text>
</comment>
<dbReference type="RefSeq" id="WP_043703288.1">
    <property type="nucleotide sequence ID" value="NZ_CP083911.1"/>
</dbReference>
<dbReference type="OrthoDB" id="9814256at2"/>
<name>A0A554X9S5_9BURK</name>
<evidence type="ECO:0000313" key="10">
    <source>
        <dbReference type="EMBL" id="TSE32571.1"/>
    </source>
</evidence>
<dbReference type="GO" id="GO:0006817">
    <property type="term" value="P:phosphate ion transport"/>
    <property type="evidence" value="ECO:0007669"/>
    <property type="project" value="UniProtKB-KW"/>
</dbReference>
<keyword evidence="6 8" id="KW-0592">Phosphate transport</keyword>
<comment type="subunit">
    <text evidence="3 8">Homodimer.</text>
</comment>
<dbReference type="InterPro" id="IPR038078">
    <property type="entry name" value="PhoU-like_sf"/>
</dbReference>
<evidence type="ECO:0000256" key="3">
    <source>
        <dbReference type="ARBA" id="ARBA00011738"/>
    </source>
</evidence>
<dbReference type="PIRSF" id="PIRSF003107">
    <property type="entry name" value="PhoU"/>
    <property type="match status" value="1"/>
</dbReference>
<dbReference type="Proteomes" id="UP000317763">
    <property type="component" value="Unassembled WGS sequence"/>
</dbReference>
<proteinExistence type="inferred from homology"/>
<keyword evidence="5 8" id="KW-0963">Cytoplasm</keyword>
<comment type="subcellular location">
    <subcellularLocation>
        <location evidence="1 8">Cytoplasm</location>
    </subcellularLocation>
</comment>
<organism evidence="10 11">
    <name type="scientific">Tepidimonas taiwanensis</name>
    <dbReference type="NCBI Taxonomy" id="307486"/>
    <lineage>
        <taxon>Bacteria</taxon>
        <taxon>Pseudomonadati</taxon>
        <taxon>Pseudomonadota</taxon>
        <taxon>Betaproteobacteria</taxon>
        <taxon>Burkholderiales</taxon>
        <taxon>Tepidimonas</taxon>
    </lineage>
</organism>